<organism evidence="2 3">
    <name type="scientific">Brevundimonas abyssalis TAR-001</name>
    <dbReference type="NCBI Taxonomy" id="1391729"/>
    <lineage>
        <taxon>Bacteria</taxon>
        <taxon>Pseudomonadati</taxon>
        <taxon>Pseudomonadota</taxon>
        <taxon>Alphaproteobacteria</taxon>
        <taxon>Caulobacterales</taxon>
        <taxon>Caulobacteraceae</taxon>
        <taxon>Brevundimonas</taxon>
    </lineage>
</organism>
<dbReference type="Proteomes" id="UP000016569">
    <property type="component" value="Unassembled WGS sequence"/>
</dbReference>
<protein>
    <recommendedName>
        <fullName evidence="4">DUF805 domain-containing protein</fullName>
    </recommendedName>
</protein>
<keyword evidence="1" id="KW-0812">Transmembrane</keyword>
<sequence>MDIFSFKGRANRLEFWLICFGLTVVLMLFSMFAGMILSAVLSGLSAETRGWAQLTFGLVVTLLFLWPILAVGVRRAHDRGASGKWFVLFYVSSVVLNLWSAGMDMRGVPLESAESTVVALLGLVFFVFWLFFLVTLGFLPGRREPNAYGPPANAKIENYRAPAG</sequence>
<accession>A0A8E0TTC7</accession>
<gene>
    <name evidence="2" type="ORF">MBEBAB_2411</name>
</gene>
<dbReference type="EMBL" id="BATC01000056">
    <property type="protein sequence ID" value="GAD60161.1"/>
    <property type="molecule type" value="Genomic_DNA"/>
</dbReference>
<feature type="transmembrane region" description="Helical" evidence="1">
    <location>
        <begin position="51"/>
        <end position="73"/>
    </location>
</feature>
<dbReference type="RefSeq" id="WP_021698255.1">
    <property type="nucleotide sequence ID" value="NZ_BATC01000056.1"/>
</dbReference>
<dbReference type="PANTHER" id="PTHR34980">
    <property type="entry name" value="INNER MEMBRANE PROTEIN-RELATED-RELATED"/>
    <property type="match status" value="1"/>
</dbReference>
<evidence type="ECO:0000313" key="3">
    <source>
        <dbReference type="Proteomes" id="UP000016569"/>
    </source>
</evidence>
<feature type="transmembrane region" description="Helical" evidence="1">
    <location>
        <begin position="85"/>
        <end position="103"/>
    </location>
</feature>
<feature type="transmembrane region" description="Helical" evidence="1">
    <location>
        <begin position="15"/>
        <end position="39"/>
    </location>
</feature>
<evidence type="ECO:0000313" key="2">
    <source>
        <dbReference type="EMBL" id="GAD60161.1"/>
    </source>
</evidence>
<comment type="caution">
    <text evidence="2">The sequence shown here is derived from an EMBL/GenBank/DDBJ whole genome shotgun (WGS) entry which is preliminary data.</text>
</comment>
<evidence type="ECO:0008006" key="4">
    <source>
        <dbReference type="Google" id="ProtNLM"/>
    </source>
</evidence>
<dbReference type="InterPro" id="IPR008523">
    <property type="entry name" value="DUF805"/>
</dbReference>
<keyword evidence="1" id="KW-0472">Membrane</keyword>
<keyword evidence="1" id="KW-1133">Transmembrane helix</keyword>
<reference evidence="3" key="1">
    <citation type="journal article" date="2013" name="Genome Announc.">
        <title>Draft Genome Sequence of the Dimorphic Prosthecate Bacterium Brevundimonas abyssalis TAR-001T.</title>
        <authorList>
            <person name="Tsubouchi T."/>
            <person name="Nishi S."/>
            <person name="Usui K."/>
            <person name="Shimane Y."/>
            <person name="Takaki Y."/>
            <person name="Maruyama T."/>
            <person name="Hatada Y."/>
        </authorList>
    </citation>
    <scope>NUCLEOTIDE SEQUENCE [LARGE SCALE GENOMIC DNA]</scope>
    <source>
        <strain evidence="3">TAR-001</strain>
    </source>
</reference>
<dbReference type="Pfam" id="PF05656">
    <property type="entry name" value="DUF805"/>
    <property type="match status" value="1"/>
</dbReference>
<name>A0A8E0TTC7_9CAUL</name>
<dbReference type="GO" id="GO:0005886">
    <property type="term" value="C:plasma membrane"/>
    <property type="evidence" value="ECO:0007669"/>
    <property type="project" value="TreeGrafter"/>
</dbReference>
<keyword evidence="3" id="KW-1185">Reference proteome</keyword>
<dbReference type="AlphaFoldDB" id="A0A8E0TTC7"/>
<feature type="transmembrane region" description="Helical" evidence="1">
    <location>
        <begin position="115"/>
        <end position="139"/>
    </location>
</feature>
<dbReference type="OrthoDB" id="9812349at2"/>
<proteinExistence type="predicted"/>
<evidence type="ECO:0000256" key="1">
    <source>
        <dbReference type="SAM" id="Phobius"/>
    </source>
</evidence>
<dbReference type="PANTHER" id="PTHR34980:SF3">
    <property type="entry name" value="BLR8105 PROTEIN"/>
    <property type="match status" value="1"/>
</dbReference>